<dbReference type="EMBL" id="SDAM02000010">
    <property type="protein sequence ID" value="KAH6837744.1"/>
    <property type="molecule type" value="Genomic_DNA"/>
</dbReference>
<keyword evidence="2" id="KW-1185">Reference proteome</keyword>
<accession>A0AAD4PET1</accession>
<evidence type="ECO:0000313" key="2">
    <source>
        <dbReference type="Proteomes" id="UP001190926"/>
    </source>
</evidence>
<dbReference type="AlphaFoldDB" id="A0AAD4PET1"/>
<reference evidence="1 2" key="1">
    <citation type="journal article" date="2021" name="Nat. Commun.">
        <title>Incipient diploidization of the medicinal plant Perilla within 10,000 years.</title>
        <authorList>
            <person name="Zhang Y."/>
            <person name="Shen Q."/>
            <person name="Leng L."/>
            <person name="Zhang D."/>
            <person name="Chen S."/>
            <person name="Shi Y."/>
            <person name="Ning Z."/>
            <person name="Chen S."/>
        </authorList>
    </citation>
    <scope>NUCLEOTIDE SEQUENCE [LARGE SCALE GENOMIC DNA]</scope>
    <source>
        <strain evidence="2">cv. PC099</strain>
    </source>
</reference>
<evidence type="ECO:0000313" key="1">
    <source>
        <dbReference type="EMBL" id="KAH6837744.1"/>
    </source>
</evidence>
<protein>
    <submittedName>
        <fullName evidence="1">Uncharacterized protein</fullName>
    </submittedName>
</protein>
<comment type="caution">
    <text evidence="1">The sequence shown here is derived from an EMBL/GenBank/DDBJ whole genome shotgun (WGS) entry which is preliminary data.</text>
</comment>
<name>A0AAD4PET1_PERFH</name>
<sequence length="84" mass="9762">MLISFRRKPPRRPTICLVGLGATRLCKQRIRLQFPNRLCPPLQATFSQSTHGRLTNYRRPNIFFPPPPQVCGQSFYANLINHKK</sequence>
<proteinExistence type="predicted"/>
<organism evidence="1 2">
    <name type="scientific">Perilla frutescens var. hirtella</name>
    <name type="common">Perilla citriodora</name>
    <name type="synonym">Perilla setoyensis</name>
    <dbReference type="NCBI Taxonomy" id="608512"/>
    <lineage>
        <taxon>Eukaryota</taxon>
        <taxon>Viridiplantae</taxon>
        <taxon>Streptophyta</taxon>
        <taxon>Embryophyta</taxon>
        <taxon>Tracheophyta</taxon>
        <taxon>Spermatophyta</taxon>
        <taxon>Magnoliopsida</taxon>
        <taxon>eudicotyledons</taxon>
        <taxon>Gunneridae</taxon>
        <taxon>Pentapetalae</taxon>
        <taxon>asterids</taxon>
        <taxon>lamiids</taxon>
        <taxon>Lamiales</taxon>
        <taxon>Lamiaceae</taxon>
        <taxon>Nepetoideae</taxon>
        <taxon>Elsholtzieae</taxon>
        <taxon>Perilla</taxon>
    </lineage>
</organism>
<gene>
    <name evidence="1" type="ORF">C2S53_000779</name>
</gene>
<dbReference type="Proteomes" id="UP001190926">
    <property type="component" value="Unassembled WGS sequence"/>
</dbReference>